<evidence type="ECO:0000313" key="2">
    <source>
        <dbReference type="EMBL" id="KAL0919585.1"/>
    </source>
</evidence>
<proteinExistence type="predicted"/>
<dbReference type="Proteomes" id="UP001552299">
    <property type="component" value="Unassembled WGS sequence"/>
</dbReference>
<comment type="caution">
    <text evidence="2">The sequence shown here is derived from an EMBL/GenBank/DDBJ whole genome shotgun (WGS) entry which is preliminary data.</text>
</comment>
<evidence type="ECO:0000256" key="1">
    <source>
        <dbReference type="SAM" id="MobiDB-lite"/>
    </source>
</evidence>
<feature type="region of interest" description="Disordered" evidence="1">
    <location>
        <begin position="1"/>
        <end position="30"/>
    </location>
</feature>
<gene>
    <name evidence="2" type="ORF">M5K25_011688</name>
</gene>
<name>A0ABD0V3E5_DENTH</name>
<dbReference type="AlphaFoldDB" id="A0ABD0V3E5"/>
<organism evidence="2 3">
    <name type="scientific">Dendrobium thyrsiflorum</name>
    <name type="common">Pinecone-like raceme dendrobium</name>
    <name type="synonym">Orchid</name>
    <dbReference type="NCBI Taxonomy" id="117978"/>
    <lineage>
        <taxon>Eukaryota</taxon>
        <taxon>Viridiplantae</taxon>
        <taxon>Streptophyta</taxon>
        <taxon>Embryophyta</taxon>
        <taxon>Tracheophyta</taxon>
        <taxon>Spermatophyta</taxon>
        <taxon>Magnoliopsida</taxon>
        <taxon>Liliopsida</taxon>
        <taxon>Asparagales</taxon>
        <taxon>Orchidaceae</taxon>
        <taxon>Epidendroideae</taxon>
        <taxon>Malaxideae</taxon>
        <taxon>Dendrobiinae</taxon>
        <taxon>Dendrobium</taxon>
    </lineage>
</organism>
<sequence>MGDPSSKNLLEDRPAHRSEGSKKTYKKPKTDDAISTITEDSFISFRKKFHFPNDVVMRVPARSDRARFPPPGYVTVYEFSLRAGLRLPPAPELIDIMTICGVSISQFSYRAMSIIMGLIVLFRDRGVVLSSECLSRIGRLFSDVQGRITFRSKWLDIRTRDPSKGWISNFFYVQNDWNLQEK</sequence>
<accession>A0ABD0V3E5</accession>
<feature type="compositionally biased region" description="Basic and acidic residues" evidence="1">
    <location>
        <begin position="9"/>
        <end position="30"/>
    </location>
</feature>
<dbReference type="EMBL" id="JANQDX010000009">
    <property type="protein sequence ID" value="KAL0919585.1"/>
    <property type="molecule type" value="Genomic_DNA"/>
</dbReference>
<evidence type="ECO:0000313" key="3">
    <source>
        <dbReference type="Proteomes" id="UP001552299"/>
    </source>
</evidence>
<keyword evidence="3" id="KW-1185">Reference proteome</keyword>
<protein>
    <submittedName>
        <fullName evidence="2">Uncharacterized protein</fullName>
    </submittedName>
</protein>
<reference evidence="2 3" key="1">
    <citation type="journal article" date="2024" name="Plant Biotechnol. J.">
        <title>Dendrobium thyrsiflorum genome and its molecular insights into genes involved in important horticultural traits.</title>
        <authorList>
            <person name="Chen B."/>
            <person name="Wang J.Y."/>
            <person name="Zheng P.J."/>
            <person name="Li K.L."/>
            <person name="Liang Y.M."/>
            <person name="Chen X.F."/>
            <person name="Zhang C."/>
            <person name="Zhao X."/>
            <person name="He X."/>
            <person name="Zhang G.Q."/>
            <person name="Liu Z.J."/>
            <person name="Xu Q."/>
        </authorList>
    </citation>
    <scope>NUCLEOTIDE SEQUENCE [LARGE SCALE GENOMIC DNA]</scope>
    <source>
        <strain evidence="2">GZMU011</strain>
    </source>
</reference>